<reference evidence="2" key="1">
    <citation type="journal article" date="2019" name="Int. J. Syst. Evol. Microbiol.">
        <title>The Global Catalogue of Microorganisms (GCM) 10K type strain sequencing project: providing services to taxonomists for standard genome sequencing and annotation.</title>
        <authorList>
            <consortium name="The Broad Institute Genomics Platform"/>
            <consortium name="The Broad Institute Genome Sequencing Center for Infectious Disease"/>
            <person name="Wu L."/>
            <person name="Ma J."/>
        </authorList>
    </citation>
    <scope>NUCLEOTIDE SEQUENCE [LARGE SCALE GENOMIC DNA]</scope>
    <source>
        <strain evidence="2">CGMCC 1.13666</strain>
    </source>
</reference>
<gene>
    <name evidence="1" type="ORF">ACFQH5_16780</name>
</gene>
<accession>A0ABW2F182</accession>
<name>A0ABW2F182_9GAMM</name>
<sequence>MTHPRMITPAAQAARELLENAPAELHIRGLRVELAKCSPGMRRWLLEYTSPNAFGVNNPLADLEALEERTLANATAQLARELIAARRDDEAIEDALVSLRGHLEEHFLQRKYAKLYGH</sequence>
<proteinExistence type="predicted"/>
<protein>
    <submittedName>
        <fullName evidence="1">Uncharacterized protein</fullName>
    </submittedName>
</protein>
<evidence type="ECO:0000313" key="1">
    <source>
        <dbReference type="EMBL" id="MFC7091200.1"/>
    </source>
</evidence>
<dbReference type="Proteomes" id="UP001596411">
    <property type="component" value="Unassembled WGS sequence"/>
</dbReference>
<dbReference type="EMBL" id="JBHSZP010000034">
    <property type="protein sequence ID" value="MFC7091200.1"/>
    <property type="molecule type" value="Genomic_DNA"/>
</dbReference>
<dbReference type="RefSeq" id="WP_346064238.1">
    <property type="nucleotide sequence ID" value="NZ_BAAADR010000046.1"/>
</dbReference>
<evidence type="ECO:0000313" key="2">
    <source>
        <dbReference type="Proteomes" id="UP001596411"/>
    </source>
</evidence>
<comment type="caution">
    <text evidence="1">The sequence shown here is derived from an EMBL/GenBank/DDBJ whole genome shotgun (WGS) entry which is preliminary data.</text>
</comment>
<keyword evidence="2" id="KW-1185">Reference proteome</keyword>
<organism evidence="1 2">
    <name type="scientific">Halomonas salifodinae</name>
    <dbReference type="NCBI Taxonomy" id="438745"/>
    <lineage>
        <taxon>Bacteria</taxon>
        <taxon>Pseudomonadati</taxon>
        <taxon>Pseudomonadota</taxon>
        <taxon>Gammaproteobacteria</taxon>
        <taxon>Oceanospirillales</taxon>
        <taxon>Halomonadaceae</taxon>
        <taxon>Halomonas</taxon>
    </lineage>
</organism>